<comment type="caution">
    <text evidence="2">The sequence shown here is derived from an EMBL/GenBank/DDBJ whole genome shotgun (WGS) entry which is preliminary data.</text>
</comment>
<feature type="non-terminal residue" evidence="2">
    <location>
        <position position="1"/>
    </location>
</feature>
<protein>
    <submittedName>
        <fullName evidence="2">Uncharacterized protein</fullName>
    </submittedName>
</protein>
<dbReference type="EMBL" id="JBHTIS010000960">
    <property type="protein sequence ID" value="MFD1047172.1"/>
    <property type="molecule type" value="Genomic_DNA"/>
</dbReference>
<dbReference type="Proteomes" id="UP001597045">
    <property type="component" value="Unassembled WGS sequence"/>
</dbReference>
<sequence length="70" mass="7754">AHRTASRTQHLRTPPTFPPSAVVGRAANTSQLLVRAIICPPGRGRNQQYHQIGGFFHHFTNQIGRSAYGF</sequence>
<evidence type="ECO:0000313" key="3">
    <source>
        <dbReference type="Proteomes" id="UP001597045"/>
    </source>
</evidence>
<reference evidence="3" key="1">
    <citation type="journal article" date="2019" name="Int. J. Syst. Evol. Microbiol.">
        <title>The Global Catalogue of Microorganisms (GCM) 10K type strain sequencing project: providing services to taxonomists for standard genome sequencing and annotation.</title>
        <authorList>
            <consortium name="The Broad Institute Genomics Platform"/>
            <consortium name="The Broad Institute Genome Sequencing Center for Infectious Disease"/>
            <person name="Wu L."/>
            <person name="Ma J."/>
        </authorList>
    </citation>
    <scope>NUCLEOTIDE SEQUENCE [LARGE SCALE GENOMIC DNA]</scope>
    <source>
        <strain evidence="3">JCM 31486</strain>
    </source>
</reference>
<organism evidence="2 3">
    <name type="scientific">Kibdelosporangium lantanae</name>
    <dbReference type="NCBI Taxonomy" id="1497396"/>
    <lineage>
        <taxon>Bacteria</taxon>
        <taxon>Bacillati</taxon>
        <taxon>Actinomycetota</taxon>
        <taxon>Actinomycetes</taxon>
        <taxon>Pseudonocardiales</taxon>
        <taxon>Pseudonocardiaceae</taxon>
        <taxon>Kibdelosporangium</taxon>
    </lineage>
</organism>
<evidence type="ECO:0000256" key="1">
    <source>
        <dbReference type="SAM" id="MobiDB-lite"/>
    </source>
</evidence>
<accession>A0ABW3MA16</accession>
<proteinExistence type="predicted"/>
<keyword evidence="3" id="KW-1185">Reference proteome</keyword>
<evidence type="ECO:0000313" key="2">
    <source>
        <dbReference type="EMBL" id="MFD1047172.1"/>
    </source>
</evidence>
<gene>
    <name evidence="2" type="ORF">ACFQ1S_17270</name>
</gene>
<name>A0ABW3MA16_9PSEU</name>
<feature type="region of interest" description="Disordered" evidence="1">
    <location>
        <begin position="1"/>
        <end position="22"/>
    </location>
</feature>